<dbReference type="InParanoid" id="A7RWL9"/>
<dbReference type="AlphaFoldDB" id="A7RWL9"/>
<dbReference type="SUPFAM" id="SSF49562">
    <property type="entry name" value="C2 domain (Calcium/lipid-binding domain, CaLB)"/>
    <property type="match status" value="1"/>
</dbReference>
<evidence type="ECO:0000313" key="1">
    <source>
        <dbReference type="EMBL" id="EDO44147.1"/>
    </source>
</evidence>
<name>A7RWL9_NEMVE</name>
<keyword evidence="2" id="KW-1185">Reference proteome</keyword>
<sequence length="117" mass="13274">MENRLKQVRQKWKTGKAEVENRSDLEKDAVDWLVYGEDPEPGATGPGQIRIIPKQEFGYIRIGMAMGHGIFEIEIIRALYLVTSHTTPDTYVKKYLIFDGKKSSKRKTTLAQCTTAA</sequence>
<proteinExistence type="predicted"/>
<protein>
    <submittedName>
        <fullName evidence="1">Uncharacterized protein</fullName>
    </submittedName>
</protein>
<gene>
    <name evidence="1" type="ORF">NEMVEDRAFT_v1g203241</name>
</gene>
<evidence type="ECO:0000313" key="2">
    <source>
        <dbReference type="Proteomes" id="UP000001593"/>
    </source>
</evidence>
<dbReference type="InterPro" id="IPR035892">
    <property type="entry name" value="C2_domain_sf"/>
</dbReference>
<dbReference type="Gene3D" id="2.60.40.150">
    <property type="entry name" value="C2 domain"/>
    <property type="match status" value="1"/>
</dbReference>
<dbReference type="EMBL" id="DS469547">
    <property type="protein sequence ID" value="EDO44147.1"/>
    <property type="molecule type" value="Genomic_DNA"/>
</dbReference>
<dbReference type="Proteomes" id="UP000001593">
    <property type="component" value="Unassembled WGS sequence"/>
</dbReference>
<reference evidence="1 2" key="1">
    <citation type="journal article" date="2007" name="Science">
        <title>Sea anemone genome reveals ancestral eumetazoan gene repertoire and genomic organization.</title>
        <authorList>
            <person name="Putnam N.H."/>
            <person name="Srivastava M."/>
            <person name="Hellsten U."/>
            <person name="Dirks B."/>
            <person name="Chapman J."/>
            <person name="Salamov A."/>
            <person name="Terry A."/>
            <person name="Shapiro H."/>
            <person name="Lindquist E."/>
            <person name="Kapitonov V.V."/>
            <person name="Jurka J."/>
            <person name="Genikhovich G."/>
            <person name="Grigoriev I.V."/>
            <person name="Lucas S.M."/>
            <person name="Steele R.E."/>
            <person name="Finnerty J.R."/>
            <person name="Technau U."/>
            <person name="Martindale M.Q."/>
            <person name="Rokhsar D.S."/>
        </authorList>
    </citation>
    <scope>NUCLEOTIDE SEQUENCE [LARGE SCALE GENOMIC DNA]</scope>
    <source>
        <strain evidence="2">CH2 X CH6</strain>
    </source>
</reference>
<accession>A7RWL9</accession>
<dbReference type="HOGENOM" id="CLU_2087671_0_0_1"/>
<organism evidence="1 2">
    <name type="scientific">Nematostella vectensis</name>
    <name type="common">Starlet sea anemone</name>
    <dbReference type="NCBI Taxonomy" id="45351"/>
    <lineage>
        <taxon>Eukaryota</taxon>
        <taxon>Metazoa</taxon>
        <taxon>Cnidaria</taxon>
        <taxon>Anthozoa</taxon>
        <taxon>Hexacorallia</taxon>
        <taxon>Actiniaria</taxon>
        <taxon>Edwardsiidae</taxon>
        <taxon>Nematostella</taxon>
    </lineage>
</organism>